<name>A0A2W6PH31_9BACL</name>
<feature type="compositionally biased region" description="Basic and acidic residues" evidence="1">
    <location>
        <begin position="510"/>
        <end position="526"/>
    </location>
</feature>
<organism evidence="2 3">
    <name type="scientific">Paenibacillus silvae</name>
    <dbReference type="NCBI Taxonomy" id="1325358"/>
    <lineage>
        <taxon>Bacteria</taxon>
        <taxon>Bacillati</taxon>
        <taxon>Bacillota</taxon>
        <taxon>Bacilli</taxon>
        <taxon>Bacillales</taxon>
        <taxon>Paenibacillaceae</taxon>
        <taxon>Paenibacillus</taxon>
    </lineage>
</organism>
<evidence type="ECO:0008006" key="4">
    <source>
        <dbReference type="Google" id="ProtNLM"/>
    </source>
</evidence>
<accession>A0A2W6PH31</accession>
<comment type="caution">
    <text evidence="2">The sequence shown here is derived from an EMBL/GenBank/DDBJ whole genome shotgun (WGS) entry which is preliminary data.</text>
</comment>
<sequence>MSTSNEDFEVVYASKPDDNTVVLTSQEKGKAWLEQAMFQFGNNYNQYSPYLSESSLNQTHISPEELDMLADNAQNDLEKIKKINSIVRYYINKDDLIGLVYETIESNINTDYRISFPEVSNSSAEISQKVKEIIERFNSQINLKYLMRKAIPLAYSEGNYPMYLRSKNNSYIVDYYPLGVLEVSDYEIDGEPVLLVNMSELKSRLQKTNKKSRKGKSLFFDKIDDEIKNNYPEEIYKGFQEKDAYVKLDIKKSGIIRLNNMNRKYGLTSIFRALKSSLMLETFERTDRINAKAKAKKIIFQKLHKEILGSEYNKQAFEEMAYAHTNLMAAWKNETVVYTGAAFVEDVKYVEPKTENINIENVNYHRNKQMTSLGINFLNVGSGQSYTTASISITELMKTINKISEQLEDILEKWYKFVLESNGISIEYCPSIRLIDSEELNKELKLKLAELLYSKFNSSYETAYGLLGINVEDEKQRRIKENNDNYDSIFTPRLTAYTNSGDKSAGRPVNNKDPDKQLQDQDRRNT</sequence>
<proteinExistence type="predicted"/>
<evidence type="ECO:0000256" key="1">
    <source>
        <dbReference type="SAM" id="MobiDB-lite"/>
    </source>
</evidence>
<dbReference type="EMBL" id="QKWW01000006">
    <property type="protein sequence ID" value="PZT57486.1"/>
    <property type="molecule type" value="Genomic_DNA"/>
</dbReference>
<dbReference type="AlphaFoldDB" id="A0A2W6PH31"/>
<evidence type="ECO:0000313" key="2">
    <source>
        <dbReference type="EMBL" id="PZT57486.1"/>
    </source>
</evidence>
<dbReference type="RefSeq" id="WP_111268637.1">
    <property type="nucleotide sequence ID" value="NZ_QKWW01000006.1"/>
</dbReference>
<gene>
    <name evidence="2" type="ORF">DN757_02190</name>
</gene>
<reference evidence="2 3" key="1">
    <citation type="submission" date="2018-06" db="EMBL/GenBank/DDBJ databases">
        <title>Isolation of heavy metals resistant Paenibacillus silvae NC2 from Gold-Copper mine in ZiJin, China.</title>
        <authorList>
            <person name="Xu J."/>
            <person name="Mazhar H.S."/>
            <person name="Rensing C."/>
        </authorList>
    </citation>
    <scope>NUCLEOTIDE SEQUENCE [LARGE SCALE GENOMIC DNA]</scope>
    <source>
        <strain evidence="2 3">NC2</strain>
    </source>
</reference>
<protein>
    <recommendedName>
        <fullName evidence="4">Portal protein</fullName>
    </recommendedName>
</protein>
<evidence type="ECO:0000313" key="3">
    <source>
        <dbReference type="Proteomes" id="UP000249204"/>
    </source>
</evidence>
<dbReference type="Proteomes" id="UP000249204">
    <property type="component" value="Unassembled WGS sequence"/>
</dbReference>
<feature type="region of interest" description="Disordered" evidence="1">
    <location>
        <begin position="497"/>
        <end position="526"/>
    </location>
</feature>